<feature type="active site" evidence="4">
    <location>
        <position position="21"/>
    </location>
</feature>
<reference evidence="8 9" key="1">
    <citation type="journal article" date="2017" name="ISME J.">
        <title>Energy and carbon metabolisms in a deep terrestrial subsurface fluid microbial community.</title>
        <authorList>
            <person name="Momper L."/>
            <person name="Jungbluth S.P."/>
            <person name="Lee M.D."/>
            <person name="Amend J.P."/>
        </authorList>
    </citation>
    <scope>NUCLEOTIDE SEQUENCE [LARGE SCALE GENOMIC DNA]</scope>
    <source>
        <strain evidence="8">SURF_5</strain>
    </source>
</reference>
<dbReference type="PANTHER" id="PTHR47268">
    <property type="entry name" value="ACYLPHOSPHATASE"/>
    <property type="match status" value="1"/>
</dbReference>
<dbReference type="GO" id="GO:0003998">
    <property type="term" value="F:acylphosphatase activity"/>
    <property type="evidence" value="ECO:0007669"/>
    <property type="project" value="UniProtKB-EC"/>
</dbReference>
<dbReference type="Proteomes" id="UP000265882">
    <property type="component" value="Unassembled WGS sequence"/>
</dbReference>
<evidence type="ECO:0000256" key="4">
    <source>
        <dbReference type="PROSITE-ProRule" id="PRU00520"/>
    </source>
</evidence>
<dbReference type="PANTHER" id="PTHR47268:SF4">
    <property type="entry name" value="ACYLPHOSPHATASE"/>
    <property type="match status" value="1"/>
</dbReference>
<dbReference type="EC" id="3.6.1.7" evidence="2 4"/>
<keyword evidence="4 5" id="KW-0378">Hydrolase</keyword>
<evidence type="ECO:0000256" key="1">
    <source>
        <dbReference type="ARBA" id="ARBA00005614"/>
    </source>
</evidence>
<dbReference type="Gene3D" id="3.30.70.100">
    <property type="match status" value="1"/>
</dbReference>
<accession>A0A3A4NJW3</accession>
<evidence type="ECO:0000256" key="3">
    <source>
        <dbReference type="ARBA" id="ARBA00047645"/>
    </source>
</evidence>
<feature type="active site" evidence="4">
    <location>
        <position position="39"/>
    </location>
</feature>
<dbReference type="PROSITE" id="PS00150">
    <property type="entry name" value="ACYLPHOSPHATASE_1"/>
    <property type="match status" value="1"/>
</dbReference>
<dbReference type="InterPro" id="IPR020456">
    <property type="entry name" value="Acylphosphatase"/>
</dbReference>
<organism evidence="8 9">
    <name type="scientific">Abyssobacteria bacterium (strain SURF_5)</name>
    <dbReference type="NCBI Taxonomy" id="2093360"/>
    <lineage>
        <taxon>Bacteria</taxon>
        <taxon>Pseudomonadati</taxon>
        <taxon>Candidatus Hydrogenedentota</taxon>
        <taxon>Candidatus Abyssobacteria</taxon>
    </lineage>
</organism>
<name>A0A3A4NJW3_ABYX5</name>
<comment type="catalytic activity">
    <reaction evidence="3 4 5">
        <text>an acyl phosphate + H2O = a carboxylate + phosphate + H(+)</text>
        <dbReference type="Rhea" id="RHEA:14965"/>
        <dbReference type="ChEBI" id="CHEBI:15377"/>
        <dbReference type="ChEBI" id="CHEBI:15378"/>
        <dbReference type="ChEBI" id="CHEBI:29067"/>
        <dbReference type="ChEBI" id="CHEBI:43474"/>
        <dbReference type="ChEBI" id="CHEBI:59918"/>
        <dbReference type="EC" id="3.6.1.7"/>
    </reaction>
</comment>
<evidence type="ECO:0000259" key="7">
    <source>
        <dbReference type="PROSITE" id="PS51160"/>
    </source>
</evidence>
<dbReference type="Pfam" id="PF00708">
    <property type="entry name" value="Acylphosphatase"/>
    <property type="match status" value="1"/>
</dbReference>
<dbReference type="InterPro" id="IPR036046">
    <property type="entry name" value="Acylphosphatase-like_dom_sf"/>
</dbReference>
<dbReference type="SUPFAM" id="SSF54975">
    <property type="entry name" value="Acylphosphatase/BLUF domain-like"/>
    <property type="match status" value="1"/>
</dbReference>
<evidence type="ECO:0000256" key="5">
    <source>
        <dbReference type="RuleBase" id="RU000553"/>
    </source>
</evidence>
<sequence>MSSNARVRLIVEGRVQGVFFRYTTNQQATRLGLTGWVMNRPDGAVEIVAEGPREALNQLIAWARHGPPGARVTDLKIKDEPYTGEFDGFDVKYSGW</sequence>
<comment type="similarity">
    <text evidence="1 6">Belongs to the acylphosphatase family.</text>
</comment>
<feature type="domain" description="Acylphosphatase-like" evidence="7">
    <location>
        <begin position="6"/>
        <end position="93"/>
    </location>
</feature>
<evidence type="ECO:0000313" key="9">
    <source>
        <dbReference type="Proteomes" id="UP000265882"/>
    </source>
</evidence>
<evidence type="ECO:0000256" key="2">
    <source>
        <dbReference type="ARBA" id="ARBA00012150"/>
    </source>
</evidence>
<evidence type="ECO:0000313" key="8">
    <source>
        <dbReference type="EMBL" id="RJP20837.1"/>
    </source>
</evidence>
<dbReference type="EMBL" id="QZKU01000073">
    <property type="protein sequence ID" value="RJP20837.1"/>
    <property type="molecule type" value="Genomic_DNA"/>
</dbReference>
<gene>
    <name evidence="8" type="ORF">C4520_10830</name>
</gene>
<dbReference type="InterPro" id="IPR001792">
    <property type="entry name" value="Acylphosphatase-like_dom"/>
</dbReference>
<dbReference type="PROSITE" id="PS00151">
    <property type="entry name" value="ACYLPHOSPHATASE_2"/>
    <property type="match status" value="1"/>
</dbReference>
<dbReference type="PRINTS" id="PR00112">
    <property type="entry name" value="ACYLPHPHTASE"/>
</dbReference>
<proteinExistence type="inferred from homology"/>
<dbReference type="InterPro" id="IPR017968">
    <property type="entry name" value="Acylphosphatase_CS"/>
</dbReference>
<evidence type="ECO:0000256" key="6">
    <source>
        <dbReference type="RuleBase" id="RU004168"/>
    </source>
</evidence>
<protein>
    <recommendedName>
        <fullName evidence="2 4">Acylphosphatase</fullName>
        <ecNumber evidence="2 4">3.6.1.7</ecNumber>
    </recommendedName>
</protein>
<dbReference type="PROSITE" id="PS51160">
    <property type="entry name" value="ACYLPHOSPHATASE_3"/>
    <property type="match status" value="1"/>
</dbReference>
<comment type="caution">
    <text evidence="8">The sequence shown here is derived from an EMBL/GenBank/DDBJ whole genome shotgun (WGS) entry which is preliminary data.</text>
</comment>
<dbReference type="AlphaFoldDB" id="A0A3A4NJW3"/>